<name>A0ABV5CML4_9ACTN</name>
<proteinExistence type="predicted"/>
<organism evidence="1 2">
    <name type="scientific">Polymorphospora lycopeni</name>
    <dbReference type="NCBI Taxonomy" id="3140240"/>
    <lineage>
        <taxon>Bacteria</taxon>
        <taxon>Bacillati</taxon>
        <taxon>Actinomycetota</taxon>
        <taxon>Actinomycetes</taxon>
        <taxon>Micromonosporales</taxon>
        <taxon>Micromonosporaceae</taxon>
        <taxon>Polymorphospora</taxon>
    </lineage>
</organism>
<evidence type="ECO:0000313" key="2">
    <source>
        <dbReference type="Proteomes" id="UP001582793"/>
    </source>
</evidence>
<keyword evidence="2" id="KW-1185">Reference proteome</keyword>
<sequence>MSSDSFSLGPTYLEQAHFETLATGAGDESSVAALWRSERSWRLLVLRAVLDTCVIRPEACGPLAPASDAWQLLVRAYGAAPDSTEDVLAQPQVGIWAAHTLRRLGDDADPLVPMWLDVGYLHALAAACAVRADLSFELDIPVRQGSAMLPTVGSASVPTDRAVVRVRARDGQVDIDTGARTVRCLSGDPDWHVPVVVEVGEDGVDLRVELLDRDVYRDLRGPTSPQPLSATEITRWRVHLARAWELLVREQRACALAIAGIVRTLAPVPRRERFRPLSASGAEAFGGILLSEPDDAVQLAVTLVHESQHHKLGALSHLLTLCDPDDGLRYYVPWRDDPRPLAGVLQGAYAFVGITQFWQVHRHHAPPQERAAADFEFALWRRQTLGVLRMITTSGRLTGHGQQFVDTLHTELKAGQDDPLPPAALDAAHAVALDHYALWRGHNIRLDPAELDALVTGWRHRVPAADAVLAVGAEKVLAEPPPGLLDARAVLRRYLLFDPDAFRRLRAAPDEVGDRVAGATPADLALVAGDIEQAHAGYLGELRQNPSHVHAWVGLGLTRLDRPADPATRALLGRPELIVAVVRGLRARGAATVTLDPLEMAGWLGDGLPDLRFDTVDPAGWQAV</sequence>
<dbReference type="NCBIfam" id="TIGR04267">
    <property type="entry name" value="mod_HExxH"/>
    <property type="match status" value="1"/>
</dbReference>
<evidence type="ECO:0000313" key="1">
    <source>
        <dbReference type="EMBL" id="MFB6393254.1"/>
    </source>
</evidence>
<gene>
    <name evidence="1" type="ORF">AAFH96_09045</name>
</gene>
<accession>A0ABV5CML4</accession>
<dbReference type="EMBL" id="JBCGDC010000019">
    <property type="protein sequence ID" value="MFB6393254.1"/>
    <property type="molecule type" value="Genomic_DNA"/>
</dbReference>
<protein>
    <submittedName>
        <fullName evidence="1">HEXXH motif domain-containing protein</fullName>
    </submittedName>
</protein>
<reference evidence="1 2" key="1">
    <citation type="submission" date="2024-04" db="EMBL/GenBank/DDBJ databases">
        <title>Polymorphospora sp. isolated from Baiyangdian Lake in Xiong'an New Area.</title>
        <authorList>
            <person name="Zhang X."/>
            <person name="Liu J."/>
        </authorList>
    </citation>
    <scope>NUCLEOTIDE SEQUENCE [LARGE SCALE GENOMIC DNA]</scope>
    <source>
        <strain evidence="1 2">2-325</strain>
    </source>
</reference>
<dbReference type="Proteomes" id="UP001582793">
    <property type="component" value="Unassembled WGS sequence"/>
</dbReference>
<dbReference type="InterPro" id="IPR026337">
    <property type="entry name" value="AKG_HExxH"/>
</dbReference>
<comment type="caution">
    <text evidence="1">The sequence shown here is derived from an EMBL/GenBank/DDBJ whole genome shotgun (WGS) entry which is preliminary data.</text>
</comment>
<dbReference type="RefSeq" id="WP_364218742.1">
    <property type="nucleotide sequence ID" value="NZ_JBCGDC010000019.1"/>
</dbReference>